<dbReference type="EMBL" id="VSSQ01000235">
    <property type="protein sequence ID" value="MPL87217.1"/>
    <property type="molecule type" value="Genomic_DNA"/>
</dbReference>
<sequence>MLRVWDITKEIYDKKLQEYNDKIQLLEIELQEHSRADFDYKTTIGTILSLARRAKSIFENCSEPAKKRMFLSNMLQNPRIIDGKLDFSISSPFDLVLKLSEDPSWLRVWDNVRRAIMEEK</sequence>
<comment type="caution">
    <text evidence="2">The sequence shown here is derived from an EMBL/GenBank/DDBJ whole genome shotgun (WGS) entry which is preliminary data.</text>
</comment>
<evidence type="ECO:0000256" key="1">
    <source>
        <dbReference type="SAM" id="Coils"/>
    </source>
</evidence>
<name>A0A644V7N5_9ZZZZ</name>
<keyword evidence="1" id="KW-0175">Coiled coil</keyword>
<gene>
    <name evidence="2" type="ORF">SDC9_33212</name>
</gene>
<organism evidence="2">
    <name type="scientific">bioreactor metagenome</name>
    <dbReference type="NCBI Taxonomy" id="1076179"/>
    <lineage>
        <taxon>unclassified sequences</taxon>
        <taxon>metagenomes</taxon>
        <taxon>ecological metagenomes</taxon>
    </lineage>
</organism>
<feature type="coiled-coil region" evidence="1">
    <location>
        <begin position="9"/>
        <end position="36"/>
    </location>
</feature>
<accession>A0A644V7N5</accession>
<dbReference type="AlphaFoldDB" id="A0A644V7N5"/>
<evidence type="ECO:0000313" key="2">
    <source>
        <dbReference type="EMBL" id="MPL87217.1"/>
    </source>
</evidence>
<reference evidence="2" key="1">
    <citation type="submission" date="2019-08" db="EMBL/GenBank/DDBJ databases">
        <authorList>
            <person name="Kucharzyk K."/>
            <person name="Murdoch R.W."/>
            <person name="Higgins S."/>
            <person name="Loffler F."/>
        </authorList>
    </citation>
    <scope>NUCLEOTIDE SEQUENCE</scope>
</reference>
<proteinExistence type="predicted"/>
<protein>
    <submittedName>
        <fullName evidence="2">Uncharacterized protein</fullName>
    </submittedName>
</protein>